<dbReference type="PANTHER" id="PTHR42916">
    <property type="entry name" value="2-SUCCINYL-5-ENOLPYRUVYL-6-HYDROXY-3-CYCLOHEXENE-1-CARBOXYLATE SYNTHASE"/>
    <property type="match status" value="1"/>
</dbReference>
<evidence type="ECO:0000256" key="2">
    <source>
        <dbReference type="ARBA" id="ARBA00023239"/>
    </source>
</evidence>
<dbReference type="PRINTS" id="PR00412">
    <property type="entry name" value="EPOXHYDRLASE"/>
</dbReference>
<dbReference type="InterPro" id="IPR000639">
    <property type="entry name" value="Epox_hydrolase-like"/>
</dbReference>
<comment type="similarity">
    <text evidence="3">Belongs to the AB hydrolase superfamily. MenH family.</text>
</comment>
<dbReference type="Pfam" id="PF00561">
    <property type="entry name" value="Abhydrolase_1"/>
    <property type="match status" value="1"/>
</dbReference>
<dbReference type="Gene3D" id="3.40.50.1820">
    <property type="entry name" value="alpha/beta hydrolase"/>
    <property type="match status" value="1"/>
</dbReference>
<keyword evidence="1 3" id="KW-0474">Menaquinone biosynthesis</keyword>
<dbReference type="PRINTS" id="PR00111">
    <property type="entry name" value="ABHYDROLASE"/>
</dbReference>
<keyword evidence="6" id="KW-1185">Reference proteome</keyword>
<evidence type="ECO:0000313" key="6">
    <source>
        <dbReference type="Proteomes" id="UP000011747"/>
    </source>
</evidence>
<sequence>MNMTVNGRTYYFTIAGKGEPLLFLHGFTGDHTTWDEIVAKLQKEYQCISIDILGHGNSAHPENSEEYAIEKIAGDVIELLSRLSIQKINVIGYSMGGRLALTMAVLYPKRVKRLILESSSPGLKTETERSARRKRDHALAEKILQAGIQAFVDEWEKIPLFASQSQLPIEIRKKIREQRLRQHPLGLANSLIGMGTGAQPPWWGQLDRLDMPVLLITGSLDVKFKKIAQEMKKMLPNGRWEEVEGAGHAIHVEDSQKFGTIVNEFISST</sequence>
<name>G9QHM4_9BACI</name>
<feature type="domain" description="AB hydrolase-1" evidence="4">
    <location>
        <begin position="20"/>
        <end position="254"/>
    </location>
</feature>
<dbReference type="PANTHER" id="PTHR42916:SF1">
    <property type="entry name" value="PROTEIN PHYLLO, CHLOROPLASTIC"/>
    <property type="match status" value="1"/>
</dbReference>
<reference evidence="5 6" key="1">
    <citation type="submission" date="2011-09" db="EMBL/GenBank/DDBJ databases">
        <title>The Genome Sequence of Bacillus smithii 7_3_47FAA.</title>
        <authorList>
            <consortium name="The Broad Institute Genome Sequencing Platform"/>
            <person name="Earl A."/>
            <person name="Ward D."/>
            <person name="Feldgarden M."/>
            <person name="Gevers D."/>
            <person name="Daigneault M."/>
            <person name="Strauss J."/>
            <person name="Allen-Vercoe E."/>
            <person name="Young S.K."/>
            <person name="Zeng Q."/>
            <person name="Gargeya S."/>
            <person name="Fitzgerald M."/>
            <person name="Haas B."/>
            <person name="Abouelleil A."/>
            <person name="Alvarado L."/>
            <person name="Arachchi H.M."/>
            <person name="Berlin A."/>
            <person name="Brown A."/>
            <person name="Chapman S.B."/>
            <person name="Chen Z."/>
            <person name="Dunbar C."/>
            <person name="Freedman E."/>
            <person name="Gearin G."/>
            <person name="Goldberg J."/>
            <person name="Griggs A."/>
            <person name="Gujja S."/>
            <person name="Heiman D."/>
            <person name="Howarth C."/>
            <person name="Larson L."/>
            <person name="Lui A."/>
            <person name="MacDonald P.J.P."/>
            <person name="Montmayeur A."/>
            <person name="Murphy C."/>
            <person name="Neiman D."/>
            <person name="Pearson M."/>
            <person name="Priest M."/>
            <person name="Roberts A."/>
            <person name="Saif S."/>
            <person name="Shea T."/>
            <person name="Shenoy N."/>
            <person name="Sisk P."/>
            <person name="Stolte C."/>
            <person name="Sykes S."/>
            <person name="Wortman J."/>
            <person name="Nusbaum C."/>
            <person name="Birren B."/>
        </authorList>
    </citation>
    <scope>NUCLEOTIDE SEQUENCE [LARGE SCALE GENOMIC DNA]</scope>
    <source>
        <strain evidence="5 6">7_3_47FAA</strain>
    </source>
</reference>
<dbReference type="UniPathway" id="UPA01057">
    <property type="reaction ID" value="UER00900"/>
</dbReference>
<comment type="pathway">
    <text evidence="3">Quinol/quinone metabolism; 1,4-dihydroxy-2-naphthoate biosynthesis; 1,4-dihydroxy-2-naphthoate from chorismate: step 3/7.</text>
</comment>
<comment type="pathway">
    <text evidence="3">Quinol/quinone metabolism; menaquinone biosynthesis.</text>
</comment>
<dbReference type="HOGENOM" id="CLU_020336_50_4_9"/>
<comment type="caution">
    <text evidence="5">The sequence shown here is derived from an EMBL/GenBank/DDBJ whole genome shotgun (WGS) entry which is preliminary data.</text>
</comment>
<organism evidence="5 6">
    <name type="scientific">Bacillus smithii 7_3_47FAA</name>
    <dbReference type="NCBI Taxonomy" id="665952"/>
    <lineage>
        <taxon>Bacteria</taxon>
        <taxon>Bacillati</taxon>
        <taxon>Bacillota</taxon>
        <taxon>Bacilli</taxon>
        <taxon>Bacillales</taxon>
        <taxon>Bacillaceae</taxon>
        <taxon>Bacillus</taxon>
    </lineage>
</organism>
<dbReference type="InterPro" id="IPR022485">
    <property type="entry name" value="SHCHC_synthase_MenH"/>
</dbReference>
<dbReference type="SUPFAM" id="SSF53474">
    <property type="entry name" value="alpha/beta-Hydrolases"/>
    <property type="match status" value="1"/>
</dbReference>
<dbReference type="UniPathway" id="UPA00079"/>
<comment type="function">
    <text evidence="3">Catalyzes a proton abstraction reaction that results in 2,5-elimination of pyruvate from 2-succinyl-5-enolpyruvyl-6-hydroxy-3-cyclohexene-1-carboxylate (SEPHCHC) and the formation of 2-succinyl-6-hydroxy-2,4-cyclohexadiene-1-carboxylate (SHCHC).</text>
</comment>
<dbReference type="EC" id="4.2.99.20" evidence="3"/>
<comment type="subunit">
    <text evidence="3">Monomer.</text>
</comment>
<dbReference type="GO" id="GO:0070205">
    <property type="term" value="F:2-succinyl-6-hydroxy-2,4-cyclohexadiene-1-carboxylate synthase activity"/>
    <property type="evidence" value="ECO:0007669"/>
    <property type="project" value="UniProtKB-UniRule"/>
</dbReference>
<evidence type="ECO:0000313" key="5">
    <source>
        <dbReference type="EMBL" id="EHL79342.1"/>
    </source>
</evidence>
<keyword evidence="2 3" id="KW-0456">Lyase</keyword>
<evidence type="ECO:0000256" key="1">
    <source>
        <dbReference type="ARBA" id="ARBA00022428"/>
    </source>
</evidence>
<dbReference type="PATRIC" id="fig|665952.3.peg.430"/>
<dbReference type="AlphaFoldDB" id="G9QHM4"/>
<dbReference type="HAMAP" id="MF_01660">
    <property type="entry name" value="MenH"/>
    <property type="match status" value="1"/>
</dbReference>
<gene>
    <name evidence="3" type="primary">menH</name>
    <name evidence="5" type="ORF">HMPREF1015_03083</name>
</gene>
<evidence type="ECO:0000256" key="3">
    <source>
        <dbReference type="HAMAP-Rule" id="MF_01660"/>
    </source>
</evidence>
<dbReference type="Proteomes" id="UP000011747">
    <property type="component" value="Unassembled WGS sequence"/>
</dbReference>
<dbReference type="NCBIfam" id="TIGR03695">
    <property type="entry name" value="menH_SHCHC"/>
    <property type="match status" value="1"/>
</dbReference>
<evidence type="ECO:0000259" key="4">
    <source>
        <dbReference type="Pfam" id="PF00561"/>
    </source>
</evidence>
<dbReference type="InterPro" id="IPR000073">
    <property type="entry name" value="AB_hydrolase_1"/>
</dbReference>
<accession>G9QHM4</accession>
<dbReference type="InterPro" id="IPR029058">
    <property type="entry name" value="AB_hydrolase_fold"/>
</dbReference>
<dbReference type="GO" id="GO:0009234">
    <property type="term" value="P:menaquinone biosynthetic process"/>
    <property type="evidence" value="ECO:0007669"/>
    <property type="project" value="UniProtKB-UniRule"/>
</dbReference>
<dbReference type="ESTHER" id="9baci-g9qhm4">
    <property type="family name" value="MenH_SHCHC"/>
</dbReference>
<proteinExistence type="inferred from homology"/>
<dbReference type="EMBL" id="ACWF01000017">
    <property type="protein sequence ID" value="EHL79342.1"/>
    <property type="molecule type" value="Genomic_DNA"/>
</dbReference>
<dbReference type="RefSeq" id="WP_003352703.1">
    <property type="nucleotide sequence ID" value="NZ_JH414741.1"/>
</dbReference>
<protein>
    <recommendedName>
        <fullName evidence="3">Putative 2-succinyl-6-hydroxy-2,4-cyclohexadiene-1-carboxylate synthase</fullName>
        <shortName evidence="3">SHCHC synthase</shortName>
        <ecNumber evidence="3">4.2.99.20</ecNumber>
    </recommendedName>
</protein>
<comment type="catalytic activity">
    <reaction evidence="3">
        <text>5-enolpyruvoyl-6-hydroxy-2-succinyl-cyclohex-3-ene-1-carboxylate = (1R,6R)-6-hydroxy-2-succinyl-cyclohexa-2,4-diene-1-carboxylate + pyruvate</text>
        <dbReference type="Rhea" id="RHEA:25597"/>
        <dbReference type="ChEBI" id="CHEBI:15361"/>
        <dbReference type="ChEBI" id="CHEBI:58689"/>
        <dbReference type="ChEBI" id="CHEBI:58818"/>
        <dbReference type="EC" id="4.2.99.20"/>
    </reaction>
</comment>